<dbReference type="SUPFAM" id="SSF55797">
    <property type="entry name" value="PR-1-like"/>
    <property type="match status" value="1"/>
</dbReference>
<dbReference type="EMBL" id="POUW01000014">
    <property type="protein sequence ID" value="PNG03064.1"/>
    <property type="molecule type" value="Genomic_DNA"/>
</dbReference>
<dbReference type="InterPro" id="IPR035940">
    <property type="entry name" value="CAP_sf"/>
</dbReference>
<dbReference type="Pfam" id="PF00188">
    <property type="entry name" value="CAP"/>
    <property type="match status" value="1"/>
</dbReference>
<feature type="domain" description="SCP" evidence="1">
    <location>
        <begin position="143"/>
        <end position="270"/>
    </location>
</feature>
<accession>A0A2N8SKQ2</accession>
<evidence type="ECO:0000259" key="1">
    <source>
        <dbReference type="Pfam" id="PF00188"/>
    </source>
</evidence>
<dbReference type="AlphaFoldDB" id="A0A2N8SKQ2"/>
<gene>
    <name evidence="2" type="ORF">CXL00_22650</name>
</gene>
<sequence length="274" mass="29323">MLFCAGAFSQAAGAAEAERLVSLINDFRTSGEGCGGERIEPLGPLAPVAELASIPAGSGAQVQQALRDSGYRAAKLQAMAVSGPSDASTAMRMFKQHHCSVLLSEAFAELGVSHDGNTWQVVLAKPLLADDLGDWREAGKAVLEQVNQARREPRRCGEQSFEAAPPVSWDPKLGDTALAHSRDMAEKDYFSHQGRDGSQVSDRAQRQGYRWQRIGENIAAGQGSAEQAVSGWLASPGHCSNIMNPEFTEMGAAYATNPRSAATIYWTQVFGTPR</sequence>
<dbReference type="OrthoDB" id="68195at2"/>
<evidence type="ECO:0000313" key="3">
    <source>
        <dbReference type="Proteomes" id="UP000235897"/>
    </source>
</evidence>
<dbReference type="InterPro" id="IPR014044">
    <property type="entry name" value="CAP_dom"/>
</dbReference>
<dbReference type="CDD" id="cd05379">
    <property type="entry name" value="CAP_bacterial"/>
    <property type="match status" value="1"/>
</dbReference>
<reference evidence="2 3" key="1">
    <citation type="submission" date="2018-01" db="EMBL/GenBank/DDBJ databases">
        <title>Denitrification phenotypes of diverse strains of Pseudomonas stutzeri.</title>
        <authorList>
            <person name="Milligan D.A."/>
            <person name="Bergaust L."/>
            <person name="Bakken L.R."/>
            <person name="Frostegard A."/>
        </authorList>
    </citation>
    <scope>NUCLEOTIDE SEQUENCE [LARGE SCALE GENOMIC DNA]</scope>
    <source>
        <strain evidence="2 3">28a3</strain>
    </source>
</reference>
<comment type="caution">
    <text evidence="2">The sequence shown here is derived from an EMBL/GenBank/DDBJ whole genome shotgun (WGS) entry which is preliminary data.</text>
</comment>
<protein>
    <submittedName>
        <fullName evidence="2">CAP domain-containing protein</fullName>
    </submittedName>
</protein>
<dbReference type="Proteomes" id="UP000235897">
    <property type="component" value="Unassembled WGS sequence"/>
</dbReference>
<evidence type="ECO:0000313" key="2">
    <source>
        <dbReference type="EMBL" id="PNG03064.1"/>
    </source>
</evidence>
<dbReference type="PANTHER" id="PTHR31157">
    <property type="entry name" value="SCP DOMAIN-CONTAINING PROTEIN"/>
    <property type="match status" value="1"/>
</dbReference>
<dbReference type="Gene3D" id="3.40.33.10">
    <property type="entry name" value="CAP"/>
    <property type="match status" value="1"/>
</dbReference>
<proteinExistence type="predicted"/>
<dbReference type="PANTHER" id="PTHR31157:SF1">
    <property type="entry name" value="SCP DOMAIN-CONTAINING PROTEIN"/>
    <property type="match status" value="1"/>
</dbReference>
<organism evidence="2 3">
    <name type="scientific">Stutzerimonas stutzeri</name>
    <name type="common">Pseudomonas stutzeri</name>
    <dbReference type="NCBI Taxonomy" id="316"/>
    <lineage>
        <taxon>Bacteria</taxon>
        <taxon>Pseudomonadati</taxon>
        <taxon>Pseudomonadota</taxon>
        <taxon>Gammaproteobacteria</taxon>
        <taxon>Pseudomonadales</taxon>
        <taxon>Pseudomonadaceae</taxon>
        <taxon>Stutzerimonas</taxon>
    </lineage>
</organism>
<name>A0A2N8SKQ2_STUST</name>